<dbReference type="Pfam" id="PF06841">
    <property type="entry name" value="Phage_T4_gp19"/>
    <property type="match status" value="1"/>
</dbReference>
<accession>A0A0M6ZK47</accession>
<dbReference type="GeneID" id="97673097"/>
<proteinExistence type="predicted"/>
<dbReference type="STRING" id="311410.LA5095_05506"/>
<sequence length="143" mass="16231">MVNYPIAKYNFEVEMEGFTRIGFTEVSGLDIETEVIEYREGAYPEPSKVQIPGMKKYGTVTCKRGMVRGDNEIYDWFQTILDPSNRRDVQISLLDEMREPVFVWVISNAFVTKIASTDLKADGNEIAIESMEFKGDSIAISTP</sequence>
<dbReference type="AlphaFoldDB" id="A0A0M6ZK47"/>
<protein>
    <submittedName>
        <fullName evidence="1">T4-like virus tail tube protein gp19</fullName>
    </submittedName>
</protein>
<keyword evidence="2" id="KW-1185">Reference proteome</keyword>
<dbReference type="Proteomes" id="UP000049983">
    <property type="component" value="Unassembled WGS sequence"/>
</dbReference>
<organism evidence="1 2">
    <name type="scientific">Roseibium album</name>
    <dbReference type="NCBI Taxonomy" id="311410"/>
    <lineage>
        <taxon>Bacteria</taxon>
        <taxon>Pseudomonadati</taxon>
        <taxon>Pseudomonadota</taxon>
        <taxon>Alphaproteobacteria</taxon>
        <taxon>Hyphomicrobiales</taxon>
        <taxon>Stappiaceae</taxon>
        <taxon>Roseibium</taxon>
    </lineage>
</organism>
<dbReference type="OrthoDB" id="9790161at2"/>
<dbReference type="EMBL" id="CXWC01000016">
    <property type="protein sequence ID" value="CTQ78829.1"/>
    <property type="molecule type" value="Genomic_DNA"/>
</dbReference>
<dbReference type="RefSeq" id="WP_029064965.1">
    <property type="nucleotide sequence ID" value="NZ_CANKXR010000016.1"/>
</dbReference>
<evidence type="ECO:0000313" key="2">
    <source>
        <dbReference type="Proteomes" id="UP000049983"/>
    </source>
</evidence>
<dbReference type="InterPro" id="IPR010667">
    <property type="entry name" value="Phage_T4_Gp19"/>
</dbReference>
<evidence type="ECO:0000313" key="1">
    <source>
        <dbReference type="EMBL" id="CTQ78829.1"/>
    </source>
</evidence>
<dbReference type="PANTHER" id="PTHR38009">
    <property type="entry name" value="CONSERVED HYPOTHETICAL PHAGE TAIL PROTEIN"/>
    <property type="match status" value="1"/>
</dbReference>
<gene>
    <name evidence="1" type="ORF">LA5096_05860</name>
</gene>
<dbReference type="PANTHER" id="PTHR38009:SF1">
    <property type="entry name" value="CONSERVED HYPOTHETICAL PHAGE TAIL PROTEIN"/>
    <property type="match status" value="1"/>
</dbReference>
<dbReference type="NCBIfam" id="TIGR02241">
    <property type="entry name" value="conserved hypothetical phage tail region protein"/>
    <property type="match status" value="1"/>
</dbReference>
<name>A0A0M6ZK47_9HYPH</name>
<dbReference type="InterPro" id="IPR011747">
    <property type="entry name" value="CHP02241"/>
</dbReference>
<reference evidence="2" key="1">
    <citation type="submission" date="2015-07" db="EMBL/GenBank/DDBJ databases">
        <authorList>
            <person name="Rodrigo-Torres Lidia"/>
            <person name="Arahal R.David."/>
        </authorList>
    </citation>
    <scope>NUCLEOTIDE SEQUENCE [LARGE SCALE GENOMIC DNA]</scope>
    <source>
        <strain evidence="2">CECT 5096</strain>
    </source>
</reference>
<dbReference type="GO" id="GO:0005198">
    <property type="term" value="F:structural molecule activity"/>
    <property type="evidence" value="ECO:0007669"/>
    <property type="project" value="InterPro"/>
</dbReference>